<evidence type="ECO:0000313" key="1">
    <source>
        <dbReference type="EMBL" id="RXT30318.1"/>
    </source>
</evidence>
<sequence>MRYNNRITLIRKVPPADPLHDRPTETRETVTCLTIPITSAQELSVYGLVNTMAYEIHVKNPVKPVNEIELDGVKWTINKTFVNRKSTVFIVSGGASNG</sequence>
<proteinExistence type="predicted"/>
<dbReference type="EMBL" id="MSSM01000002">
    <property type="protein sequence ID" value="RXT30318.1"/>
    <property type="molecule type" value="Genomic_DNA"/>
</dbReference>
<evidence type="ECO:0008006" key="3">
    <source>
        <dbReference type="Google" id="ProtNLM"/>
    </source>
</evidence>
<organism evidence="1 2">
    <name type="scientific">Lacticaseibacillus chiayiensis</name>
    <dbReference type="NCBI Taxonomy" id="2100821"/>
    <lineage>
        <taxon>Bacteria</taxon>
        <taxon>Bacillati</taxon>
        <taxon>Bacillota</taxon>
        <taxon>Bacilli</taxon>
        <taxon>Lactobacillales</taxon>
        <taxon>Lactobacillaceae</taxon>
        <taxon>Lacticaseibacillus</taxon>
    </lineage>
</organism>
<comment type="caution">
    <text evidence="1">The sequence shown here is derived from an EMBL/GenBank/DDBJ whole genome shotgun (WGS) entry which is preliminary data.</text>
</comment>
<evidence type="ECO:0000313" key="2">
    <source>
        <dbReference type="Proteomes" id="UP000290475"/>
    </source>
</evidence>
<dbReference type="AlphaFoldDB" id="A0A4Q1UH93"/>
<gene>
    <name evidence="1" type="ORF">BVJ53_01015</name>
</gene>
<dbReference type="RefSeq" id="WP_129300764.1">
    <property type="nucleotide sequence ID" value="NZ_MSSM01000002.1"/>
</dbReference>
<accession>A0A4Q1UH93</accession>
<reference evidence="1 2" key="1">
    <citation type="submission" date="2017-01" db="EMBL/GenBank/DDBJ databases">
        <title>Lactobacillus chiayiensis sp. nov., a lactic acid bacterium isolated from compost.</title>
        <authorList>
            <person name="Huang C.-H."/>
        </authorList>
    </citation>
    <scope>NUCLEOTIDE SEQUENCE [LARGE SCALE GENOMIC DNA]</scope>
    <source>
        <strain evidence="2">chh01</strain>
    </source>
</reference>
<protein>
    <recommendedName>
        <fullName evidence="3">Phage protein</fullName>
    </recommendedName>
</protein>
<dbReference type="Proteomes" id="UP000290475">
    <property type="component" value="Unassembled WGS sequence"/>
</dbReference>
<name>A0A4Q1UH93_9LACO</name>